<dbReference type="InterPro" id="IPR016975">
    <property type="entry name" value="Cell_wall_LiaF"/>
</dbReference>
<evidence type="ECO:0000313" key="4">
    <source>
        <dbReference type="EMBL" id="TRZ34398.1"/>
    </source>
</evidence>
<dbReference type="InterPro" id="IPR024425">
    <property type="entry name" value="LiaF-like_C"/>
</dbReference>
<evidence type="ECO:0000259" key="2">
    <source>
        <dbReference type="Pfam" id="PF09922"/>
    </source>
</evidence>
<dbReference type="GO" id="GO:0016020">
    <property type="term" value="C:membrane"/>
    <property type="evidence" value="ECO:0007669"/>
    <property type="project" value="InterPro"/>
</dbReference>
<dbReference type="AlphaFoldDB" id="A0A2N8Q2P4"/>
<feature type="transmembrane region" description="Helical" evidence="1">
    <location>
        <begin position="5"/>
        <end position="21"/>
    </location>
</feature>
<feature type="domain" description="DUF7649" evidence="3">
    <location>
        <begin position="2"/>
        <end position="85"/>
    </location>
</feature>
<accession>A0A2N8Q2P4</accession>
<dbReference type="PIRSF" id="PIRSF031509">
    <property type="entry name" value="Cell_wall_LiaF/YvqF"/>
    <property type="match status" value="1"/>
</dbReference>
<dbReference type="InterPro" id="IPR056066">
    <property type="entry name" value="DUF7649"/>
</dbReference>
<dbReference type="Proteomes" id="UP000316316">
    <property type="component" value="Unassembled WGS sequence"/>
</dbReference>
<keyword evidence="1" id="KW-0812">Transmembrane</keyword>
<evidence type="ECO:0000256" key="1">
    <source>
        <dbReference type="SAM" id="Phobius"/>
    </source>
</evidence>
<protein>
    <submittedName>
        <fullName evidence="4">Uncharacterized protein</fullName>
    </submittedName>
</protein>
<evidence type="ECO:0000259" key="3">
    <source>
        <dbReference type="Pfam" id="PF24661"/>
    </source>
</evidence>
<dbReference type="NCBIfam" id="NF040535">
    <property type="entry name" value="LiaF_C_term"/>
    <property type="match status" value="1"/>
</dbReference>
<organism evidence="4 5">
    <name type="scientific">Enterococcus avium</name>
    <name type="common">Streptococcus avium</name>
    <dbReference type="NCBI Taxonomy" id="33945"/>
    <lineage>
        <taxon>Bacteria</taxon>
        <taxon>Bacillati</taxon>
        <taxon>Bacillota</taxon>
        <taxon>Bacilli</taxon>
        <taxon>Lactobacillales</taxon>
        <taxon>Enterococcaceae</taxon>
        <taxon>Enterococcus</taxon>
    </lineage>
</organism>
<gene>
    <name evidence="4" type="ORF">AUF17_10020</name>
</gene>
<sequence length="240" mass="27376">MKSPWRFFIVIEALLAIFLLWQLSSNPAMLIMLLFGTLNIYWALRKHRRRKFQLILGSVILIICLVNSPATWLMLIFAVIFLGLKGFEIAGISMPNHSLKNKKSIVMVETTDPTGHNGERRKQSWIGNDRIGTQVFEWDDINVAILAGDTIVDLGNTLLPKEDSIVIVRKGFGRTRILVPYGIGILFEHATLYGKVDFDEDTQVLRNETIKMYSEDYDESPRRLKIVTNTLVGDVEVIRV</sequence>
<name>A0A2N8Q2P4_ENTAV</name>
<evidence type="ECO:0000313" key="5">
    <source>
        <dbReference type="Proteomes" id="UP000316316"/>
    </source>
</evidence>
<dbReference type="RefSeq" id="WP_016180610.1">
    <property type="nucleotide sequence ID" value="NZ_CAAKNX010000134.1"/>
</dbReference>
<keyword evidence="1" id="KW-0472">Membrane</keyword>
<feature type="transmembrane region" description="Helical" evidence="1">
    <location>
        <begin position="56"/>
        <end position="84"/>
    </location>
</feature>
<dbReference type="EMBL" id="PDXQ01000001">
    <property type="protein sequence ID" value="TRZ34398.1"/>
    <property type="molecule type" value="Genomic_DNA"/>
</dbReference>
<dbReference type="Pfam" id="PF24661">
    <property type="entry name" value="DUF7649"/>
    <property type="match status" value="1"/>
</dbReference>
<comment type="caution">
    <text evidence="4">The sequence shown here is derived from an EMBL/GenBank/DDBJ whole genome shotgun (WGS) entry which is preliminary data.</text>
</comment>
<feature type="transmembrane region" description="Helical" evidence="1">
    <location>
        <begin position="27"/>
        <end position="44"/>
    </location>
</feature>
<proteinExistence type="predicted"/>
<feature type="domain" description="Cell wall-active antibiotics response LiaF-like C-terminal" evidence="2">
    <location>
        <begin position="125"/>
        <end position="237"/>
    </location>
</feature>
<dbReference type="InterPro" id="IPR047793">
    <property type="entry name" value="LiaF_C"/>
</dbReference>
<dbReference type="Pfam" id="PF09922">
    <property type="entry name" value="LiaF-like_C"/>
    <property type="match status" value="1"/>
</dbReference>
<dbReference type="GeneID" id="69567442"/>
<keyword evidence="1" id="KW-1133">Transmembrane helix</keyword>
<reference evidence="4 5" key="1">
    <citation type="submission" date="2017-10" db="EMBL/GenBank/DDBJ databases">
        <title>FDA dAtabase for Regulatory Grade micrObial Sequences (FDA-ARGOS): Supporting development and validation of Infectious Disease Dx tests.</title>
        <authorList>
            <person name="Campos J."/>
            <person name="Goldberg B."/>
            <person name="Tallon L.J."/>
            <person name="Sadzewicz L."/>
            <person name="Sengamalay N."/>
            <person name="Ott S."/>
            <person name="Godinez A."/>
            <person name="Nagaraj S."/>
            <person name="Vyas G."/>
            <person name="Aluvathingal J."/>
            <person name="Nadendla S."/>
            <person name="Geyer C."/>
            <person name="Nandy P."/>
            <person name="Hobson J."/>
            <person name="Sichtig H."/>
        </authorList>
    </citation>
    <scope>NUCLEOTIDE SEQUENCE [LARGE SCALE GENOMIC DNA]</scope>
    <source>
        <strain evidence="4 5">FDAARGOS_185</strain>
    </source>
</reference>